<evidence type="ECO:0000313" key="8">
    <source>
        <dbReference type="EMBL" id="KAK9733582.1"/>
    </source>
</evidence>
<dbReference type="GO" id="GO:0046872">
    <property type="term" value="F:metal ion binding"/>
    <property type="evidence" value="ECO:0007669"/>
    <property type="project" value="UniProtKB-KW"/>
</dbReference>
<evidence type="ECO:0000256" key="2">
    <source>
        <dbReference type="ARBA" id="ARBA00006706"/>
    </source>
</evidence>
<comment type="similarity">
    <text evidence="2 7">Belongs to the FPP/GGPP synthase family.</text>
</comment>
<evidence type="ECO:0000256" key="7">
    <source>
        <dbReference type="RuleBase" id="RU004466"/>
    </source>
</evidence>
<dbReference type="GO" id="GO:0004659">
    <property type="term" value="F:prenyltransferase activity"/>
    <property type="evidence" value="ECO:0007669"/>
    <property type="project" value="InterPro"/>
</dbReference>
<dbReference type="PANTHER" id="PTHR12001:SF69">
    <property type="entry name" value="ALL TRANS-POLYPRENYL-DIPHOSPHATE SYNTHASE PDSS1"/>
    <property type="match status" value="1"/>
</dbReference>
<dbReference type="Gene3D" id="1.10.600.10">
    <property type="entry name" value="Farnesyl Diphosphate Synthase"/>
    <property type="match status" value="1"/>
</dbReference>
<dbReference type="Pfam" id="PF00348">
    <property type="entry name" value="polyprenyl_synt"/>
    <property type="match status" value="1"/>
</dbReference>
<protein>
    <submittedName>
        <fullName evidence="8">Uncharacterized protein</fullName>
    </submittedName>
</protein>
<dbReference type="GO" id="GO:1990234">
    <property type="term" value="C:transferase complex"/>
    <property type="evidence" value="ECO:0007669"/>
    <property type="project" value="TreeGrafter"/>
</dbReference>
<evidence type="ECO:0000256" key="5">
    <source>
        <dbReference type="ARBA" id="ARBA00022842"/>
    </source>
</evidence>
<evidence type="ECO:0000313" key="9">
    <source>
        <dbReference type="Proteomes" id="UP001443914"/>
    </source>
</evidence>
<evidence type="ECO:0000256" key="3">
    <source>
        <dbReference type="ARBA" id="ARBA00022679"/>
    </source>
</evidence>
<keyword evidence="3 7" id="KW-0808">Transferase</keyword>
<proteinExistence type="inferred from homology"/>
<dbReference type="SUPFAM" id="SSF48576">
    <property type="entry name" value="Terpenoid synthases"/>
    <property type="match status" value="1"/>
</dbReference>
<evidence type="ECO:0000256" key="1">
    <source>
        <dbReference type="ARBA" id="ARBA00001946"/>
    </source>
</evidence>
<sequence length="401" mass="44030">MLSSKLVRHFFTSKQSLIPHFLPSQQHVFAPVESGHVFSEKRRQIHHTATSTLECPSDPFSLVADELSLLAVRMRSLLASEFPKLASGAEYFFKMGMNGKHFRPTALLLMATAFNVPTPKSSADEHSPAAVHSSIGTDLHTRLQLIAEITELIHVGGLLHGDITDGAETGRDSGPFNLVLGNKLAVLVGDFLLSKAYVSLASLENTEVLSLLGQVVEHLATGETMQMGMTSERCLNMQYYIEKTYYKRSSLISNSCKSIALLAGQTTEVSNLAYDYGKNLGFAHQLTKDVRDFTGSSTSSGKGPLSNIRNGIITAPLLLAMEEFPQLSEVMQRGFEDSADVDLALDYLRRSQGIERAKDLALKHANQAAEAIELLPTEVDDDVRRSRRALVDLTHIICENK</sequence>
<dbReference type="GO" id="GO:0006744">
    <property type="term" value="P:ubiquinone biosynthetic process"/>
    <property type="evidence" value="ECO:0007669"/>
    <property type="project" value="TreeGrafter"/>
</dbReference>
<accession>A0AAW1LIV6</accession>
<keyword evidence="6" id="KW-0414">Isoprene biosynthesis</keyword>
<evidence type="ECO:0000256" key="4">
    <source>
        <dbReference type="ARBA" id="ARBA00022723"/>
    </source>
</evidence>
<dbReference type="InterPro" id="IPR000092">
    <property type="entry name" value="Polyprenyl_synt"/>
</dbReference>
<dbReference type="AlphaFoldDB" id="A0AAW1LIV6"/>
<organism evidence="8 9">
    <name type="scientific">Saponaria officinalis</name>
    <name type="common">Common soapwort</name>
    <name type="synonym">Lychnis saponaria</name>
    <dbReference type="NCBI Taxonomy" id="3572"/>
    <lineage>
        <taxon>Eukaryota</taxon>
        <taxon>Viridiplantae</taxon>
        <taxon>Streptophyta</taxon>
        <taxon>Embryophyta</taxon>
        <taxon>Tracheophyta</taxon>
        <taxon>Spermatophyta</taxon>
        <taxon>Magnoliopsida</taxon>
        <taxon>eudicotyledons</taxon>
        <taxon>Gunneridae</taxon>
        <taxon>Pentapetalae</taxon>
        <taxon>Caryophyllales</taxon>
        <taxon>Caryophyllaceae</taxon>
        <taxon>Caryophylleae</taxon>
        <taxon>Saponaria</taxon>
    </lineage>
</organism>
<evidence type="ECO:0000256" key="6">
    <source>
        <dbReference type="ARBA" id="ARBA00023229"/>
    </source>
</evidence>
<comment type="cofactor">
    <cofactor evidence="1">
        <name>Mg(2+)</name>
        <dbReference type="ChEBI" id="CHEBI:18420"/>
    </cofactor>
</comment>
<dbReference type="CDD" id="cd00685">
    <property type="entry name" value="Trans_IPPS_HT"/>
    <property type="match status" value="1"/>
</dbReference>
<gene>
    <name evidence="8" type="ORF">RND81_04G076500</name>
</gene>
<keyword evidence="9" id="KW-1185">Reference proteome</keyword>
<dbReference type="Proteomes" id="UP001443914">
    <property type="component" value="Unassembled WGS sequence"/>
</dbReference>
<dbReference type="EMBL" id="JBDFQZ010000004">
    <property type="protein sequence ID" value="KAK9733582.1"/>
    <property type="molecule type" value="Genomic_DNA"/>
</dbReference>
<reference evidence="8" key="1">
    <citation type="submission" date="2024-03" db="EMBL/GenBank/DDBJ databases">
        <title>WGS assembly of Saponaria officinalis var. Norfolk2.</title>
        <authorList>
            <person name="Jenkins J."/>
            <person name="Shu S."/>
            <person name="Grimwood J."/>
            <person name="Barry K."/>
            <person name="Goodstein D."/>
            <person name="Schmutz J."/>
            <person name="Leebens-Mack J."/>
            <person name="Osbourn A."/>
        </authorList>
    </citation>
    <scope>NUCLEOTIDE SEQUENCE [LARGE SCALE GENOMIC DNA]</scope>
    <source>
        <strain evidence="8">JIC</strain>
    </source>
</reference>
<dbReference type="InterPro" id="IPR008949">
    <property type="entry name" value="Isoprenoid_synthase_dom_sf"/>
</dbReference>
<comment type="caution">
    <text evidence="8">The sequence shown here is derived from an EMBL/GenBank/DDBJ whole genome shotgun (WGS) entry which is preliminary data.</text>
</comment>
<keyword evidence="4" id="KW-0479">Metal-binding</keyword>
<name>A0AAW1LIV6_SAPOF</name>
<dbReference type="PANTHER" id="PTHR12001">
    <property type="entry name" value="GERANYLGERANYL PYROPHOSPHATE SYNTHASE"/>
    <property type="match status" value="1"/>
</dbReference>
<dbReference type="GO" id="GO:0008299">
    <property type="term" value="P:isoprenoid biosynthetic process"/>
    <property type="evidence" value="ECO:0007669"/>
    <property type="project" value="UniProtKB-KW"/>
</dbReference>
<keyword evidence="5" id="KW-0460">Magnesium</keyword>